<reference evidence="3 4" key="1">
    <citation type="submission" date="2024-10" db="EMBL/GenBank/DDBJ databases">
        <title>Updated reference genomes for cyclostephanoid diatoms.</title>
        <authorList>
            <person name="Roberts W.R."/>
            <person name="Alverson A.J."/>
        </authorList>
    </citation>
    <scope>NUCLEOTIDE SEQUENCE [LARGE SCALE GENOMIC DNA]</scope>
    <source>
        <strain evidence="3 4">AJA232-27</strain>
    </source>
</reference>
<evidence type="ECO:0000313" key="3">
    <source>
        <dbReference type="EMBL" id="KAL3764806.1"/>
    </source>
</evidence>
<dbReference type="EMBL" id="JALLBG020000101">
    <property type="protein sequence ID" value="KAL3764806.1"/>
    <property type="molecule type" value="Genomic_DNA"/>
</dbReference>
<organism evidence="3 4">
    <name type="scientific">Discostella pseudostelligera</name>
    <dbReference type="NCBI Taxonomy" id="259834"/>
    <lineage>
        <taxon>Eukaryota</taxon>
        <taxon>Sar</taxon>
        <taxon>Stramenopiles</taxon>
        <taxon>Ochrophyta</taxon>
        <taxon>Bacillariophyta</taxon>
        <taxon>Coscinodiscophyceae</taxon>
        <taxon>Thalassiosirophycidae</taxon>
        <taxon>Stephanodiscales</taxon>
        <taxon>Stephanodiscaceae</taxon>
        <taxon>Discostella</taxon>
    </lineage>
</organism>
<name>A0ABD3ML58_9STRA</name>
<dbReference type="PANTHER" id="PTHR24153:SF8">
    <property type="entry name" value="FORKED, ISOFORM F"/>
    <property type="match status" value="1"/>
</dbReference>
<dbReference type="Pfam" id="PF12796">
    <property type="entry name" value="Ank_2"/>
    <property type="match status" value="1"/>
</dbReference>
<proteinExistence type="predicted"/>
<dbReference type="AlphaFoldDB" id="A0ABD3ML58"/>
<evidence type="ECO:0000256" key="2">
    <source>
        <dbReference type="ARBA" id="ARBA00023043"/>
    </source>
</evidence>
<keyword evidence="4" id="KW-1185">Reference proteome</keyword>
<dbReference type="InterPro" id="IPR002110">
    <property type="entry name" value="Ankyrin_rpt"/>
</dbReference>
<keyword evidence="2" id="KW-0040">ANK repeat</keyword>
<sequence>MHLQLPLNLYHGGRNLLNLHLFEEDWQSAIFEIDCHPNETRVWTYQPGFFDGQHESHVLPIHIACSLHAPLDVIRSIVEEYPGCLSVKESTFQRLPLHVACQFSASADVIEFLAREYAAGTSEPDVLGRLPIHYACSNGAPLDVVRALLRVNPSSTVGADINGWLPLHVAIHFGASTETIRELVRVCPAAVTMKTKKNSTALMLAEHVTTTNREEVIRILKCAAGME</sequence>
<protein>
    <submittedName>
        <fullName evidence="3">Uncharacterized protein</fullName>
    </submittedName>
</protein>
<dbReference type="InterPro" id="IPR036770">
    <property type="entry name" value="Ankyrin_rpt-contain_sf"/>
</dbReference>
<dbReference type="Gene3D" id="1.25.40.20">
    <property type="entry name" value="Ankyrin repeat-containing domain"/>
    <property type="match status" value="1"/>
</dbReference>
<comment type="caution">
    <text evidence="3">The sequence shown here is derived from an EMBL/GenBank/DDBJ whole genome shotgun (WGS) entry which is preliminary data.</text>
</comment>
<dbReference type="PANTHER" id="PTHR24153">
    <property type="entry name" value="ESPIN"/>
    <property type="match status" value="1"/>
</dbReference>
<dbReference type="SUPFAM" id="SSF48403">
    <property type="entry name" value="Ankyrin repeat"/>
    <property type="match status" value="1"/>
</dbReference>
<dbReference type="InterPro" id="IPR052420">
    <property type="entry name" value="Espin/Espin-like"/>
</dbReference>
<dbReference type="Proteomes" id="UP001530293">
    <property type="component" value="Unassembled WGS sequence"/>
</dbReference>
<dbReference type="SMART" id="SM00248">
    <property type="entry name" value="ANK"/>
    <property type="match status" value="3"/>
</dbReference>
<keyword evidence="1" id="KW-0677">Repeat</keyword>
<evidence type="ECO:0000256" key="1">
    <source>
        <dbReference type="ARBA" id="ARBA00022737"/>
    </source>
</evidence>
<gene>
    <name evidence="3" type="ORF">ACHAWU_006223</name>
</gene>
<evidence type="ECO:0000313" key="4">
    <source>
        <dbReference type="Proteomes" id="UP001530293"/>
    </source>
</evidence>
<accession>A0ABD3ML58</accession>